<organism evidence="2 3">
    <name type="scientific">Colletotrichum sublineola</name>
    <name type="common">Sorghum anthracnose fungus</name>
    <dbReference type="NCBI Taxonomy" id="1173701"/>
    <lineage>
        <taxon>Eukaryota</taxon>
        <taxon>Fungi</taxon>
        <taxon>Dikarya</taxon>
        <taxon>Ascomycota</taxon>
        <taxon>Pezizomycotina</taxon>
        <taxon>Sordariomycetes</taxon>
        <taxon>Hypocreomycetidae</taxon>
        <taxon>Glomerellales</taxon>
        <taxon>Glomerellaceae</taxon>
        <taxon>Colletotrichum</taxon>
        <taxon>Colletotrichum graminicola species complex</taxon>
    </lineage>
</organism>
<dbReference type="HOGENOM" id="CLU_1447585_0_0_1"/>
<keyword evidence="3" id="KW-1185">Reference proteome</keyword>
<evidence type="ECO:0000256" key="1">
    <source>
        <dbReference type="SAM" id="MobiDB-lite"/>
    </source>
</evidence>
<feature type="compositionally biased region" description="Basic and acidic residues" evidence="1">
    <location>
        <begin position="153"/>
        <end position="175"/>
    </location>
</feature>
<protein>
    <submittedName>
        <fullName evidence="2">Uncharacterized protein</fullName>
    </submittedName>
</protein>
<sequence>MFSHTPINLATGDAGHAKQYKDVSFVYSILINSLDDCVCSGLSAHGLLKYGQKPWELYDILRRYCNPTPAFVIDLIDDLGDMRIERCATPLEFTAYVDFTRLCIEGDGYSMALTCILFESIKSSDSEVSRTVRPITKAMDWVRLLEQVRELANPERRSAEGRSRSSENGSRRDTMDIDEDLIKDEDV</sequence>
<feature type="region of interest" description="Disordered" evidence="1">
    <location>
        <begin position="153"/>
        <end position="187"/>
    </location>
</feature>
<dbReference type="OrthoDB" id="10307259at2759"/>
<dbReference type="Proteomes" id="UP000027238">
    <property type="component" value="Unassembled WGS sequence"/>
</dbReference>
<name>A0A066XZ98_COLSU</name>
<gene>
    <name evidence="2" type="ORF">CSUB01_08453</name>
</gene>
<comment type="caution">
    <text evidence="2">The sequence shown here is derived from an EMBL/GenBank/DDBJ whole genome shotgun (WGS) entry which is preliminary data.</text>
</comment>
<evidence type="ECO:0000313" key="2">
    <source>
        <dbReference type="EMBL" id="KDN71285.1"/>
    </source>
</evidence>
<dbReference type="eggNOG" id="ENOG502RPAX">
    <property type="taxonomic scope" value="Eukaryota"/>
</dbReference>
<dbReference type="AlphaFoldDB" id="A0A066XZ98"/>
<feature type="compositionally biased region" description="Acidic residues" evidence="1">
    <location>
        <begin position="176"/>
        <end position="187"/>
    </location>
</feature>
<accession>A0A066XZ98</accession>
<reference evidence="3" key="1">
    <citation type="journal article" date="2014" name="Genome Announc.">
        <title>Draft genome sequence of Colletotrichum sublineola, a destructive pathogen of cultivated sorghum.</title>
        <authorList>
            <person name="Baroncelli R."/>
            <person name="Sanz-Martin J.M."/>
            <person name="Rech G.E."/>
            <person name="Sukno S.A."/>
            <person name="Thon M.R."/>
        </authorList>
    </citation>
    <scope>NUCLEOTIDE SEQUENCE [LARGE SCALE GENOMIC DNA]</scope>
    <source>
        <strain evidence="3">TX430BB</strain>
    </source>
</reference>
<dbReference type="EMBL" id="JMSE01000212">
    <property type="protein sequence ID" value="KDN71285.1"/>
    <property type="molecule type" value="Genomic_DNA"/>
</dbReference>
<proteinExistence type="predicted"/>
<evidence type="ECO:0000313" key="3">
    <source>
        <dbReference type="Proteomes" id="UP000027238"/>
    </source>
</evidence>